<keyword evidence="10" id="KW-1185">Reference proteome</keyword>
<dbReference type="Pfam" id="PF10708">
    <property type="entry name" value="DUF2510"/>
    <property type="match status" value="1"/>
</dbReference>
<evidence type="ECO:0008006" key="11">
    <source>
        <dbReference type="Google" id="ProtNLM"/>
    </source>
</evidence>
<dbReference type="EMBL" id="BSUJ01000001">
    <property type="protein sequence ID" value="GMA18612.1"/>
    <property type="molecule type" value="Genomic_DNA"/>
</dbReference>
<evidence type="ECO:0000313" key="9">
    <source>
        <dbReference type="EMBL" id="GMA18612.1"/>
    </source>
</evidence>
<protein>
    <recommendedName>
        <fullName evidence="11">RDD family protein</fullName>
    </recommendedName>
</protein>
<feature type="compositionally biased region" description="Low complexity" evidence="6">
    <location>
        <begin position="62"/>
        <end position="75"/>
    </location>
</feature>
<feature type="compositionally biased region" description="Polar residues" evidence="6">
    <location>
        <begin position="30"/>
        <end position="42"/>
    </location>
</feature>
<dbReference type="PANTHER" id="PTHR36115:SF6">
    <property type="entry name" value="PROLINE-RICH ANTIGEN HOMOLOG"/>
    <property type="match status" value="1"/>
</dbReference>
<accession>A0ABQ6HJR5</accession>
<evidence type="ECO:0000313" key="10">
    <source>
        <dbReference type="Proteomes" id="UP001157109"/>
    </source>
</evidence>
<evidence type="ECO:0000256" key="5">
    <source>
        <dbReference type="ARBA" id="ARBA00023136"/>
    </source>
</evidence>
<keyword evidence="5" id="KW-0472">Membrane</keyword>
<organism evidence="9 10">
    <name type="scientific">Arsenicicoccus piscis</name>
    <dbReference type="NCBI Taxonomy" id="673954"/>
    <lineage>
        <taxon>Bacteria</taxon>
        <taxon>Bacillati</taxon>
        <taxon>Actinomycetota</taxon>
        <taxon>Actinomycetes</taxon>
        <taxon>Micrococcales</taxon>
        <taxon>Intrasporangiaceae</taxon>
        <taxon>Arsenicicoccus</taxon>
    </lineage>
</organism>
<keyword evidence="4" id="KW-1133">Transmembrane helix</keyword>
<keyword evidence="2" id="KW-1003">Cell membrane</keyword>
<dbReference type="InterPro" id="IPR051791">
    <property type="entry name" value="Pra-immunoreactive"/>
</dbReference>
<dbReference type="RefSeq" id="WP_241444393.1">
    <property type="nucleotide sequence ID" value="NZ_BSUJ01000001.1"/>
</dbReference>
<keyword evidence="3" id="KW-0812">Transmembrane</keyword>
<dbReference type="InterPro" id="IPR010432">
    <property type="entry name" value="RDD"/>
</dbReference>
<feature type="domain" description="DUF2510" evidence="8">
    <location>
        <begin position="6"/>
        <end position="37"/>
    </location>
</feature>
<feature type="compositionally biased region" description="Basic and acidic residues" evidence="6">
    <location>
        <begin position="50"/>
        <end position="61"/>
    </location>
</feature>
<feature type="region of interest" description="Disordered" evidence="6">
    <location>
        <begin position="30"/>
        <end position="75"/>
    </location>
</feature>
<evidence type="ECO:0000259" key="8">
    <source>
        <dbReference type="Pfam" id="PF10708"/>
    </source>
</evidence>
<evidence type="ECO:0000256" key="6">
    <source>
        <dbReference type="SAM" id="MobiDB-lite"/>
    </source>
</evidence>
<reference evidence="10" key="1">
    <citation type="journal article" date="2019" name="Int. J. Syst. Evol. Microbiol.">
        <title>The Global Catalogue of Microorganisms (GCM) 10K type strain sequencing project: providing services to taxonomists for standard genome sequencing and annotation.</title>
        <authorList>
            <consortium name="The Broad Institute Genomics Platform"/>
            <consortium name="The Broad Institute Genome Sequencing Center for Infectious Disease"/>
            <person name="Wu L."/>
            <person name="Ma J."/>
        </authorList>
    </citation>
    <scope>NUCLEOTIDE SEQUENCE [LARGE SCALE GENOMIC DNA]</scope>
    <source>
        <strain evidence="10">NBRC 105830</strain>
    </source>
</reference>
<evidence type="ECO:0000259" key="7">
    <source>
        <dbReference type="Pfam" id="PF06271"/>
    </source>
</evidence>
<sequence>MSRPSGWYDDPQDSTILRYFDGVVWTDHTTPKISPTASSSTIGHAASPESFRHRDPQDDPGHQGQQTPWQQPGGQRAWQYPELQQTPPREQRAPWPSMDPDQPVYAGWWARAGAMVLDWIIVTLVWLPLGIWLLGPEIDKLITYVQQVYVEAANNPNPSLTSSVAVPTLDTARVLGASLARTALFVAYEAWLLSSYGRTLGKIVTGIRVRQQATDANLSVGVAAWRSFVKCLGDTFGSLTVLFTVVDYLWPLWDRPQRQALHDKVARSIVVRRSR</sequence>
<evidence type="ECO:0000256" key="3">
    <source>
        <dbReference type="ARBA" id="ARBA00022692"/>
    </source>
</evidence>
<evidence type="ECO:0000256" key="1">
    <source>
        <dbReference type="ARBA" id="ARBA00004651"/>
    </source>
</evidence>
<name>A0ABQ6HJR5_9MICO</name>
<evidence type="ECO:0000256" key="2">
    <source>
        <dbReference type="ARBA" id="ARBA00022475"/>
    </source>
</evidence>
<dbReference type="Proteomes" id="UP001157109">
    <property type="component" value="Unassembled WGS sequence"/>
</dbReference>
<comment type="subcellular location">
    <subcellularLocation>
        <location evidence="1">Cell membrane</location>
        <topology evidence="1">Multi-pass membrane protein</topology>
    </subcellularLocation>
</comment>
<comment type="caution">
    <text evidence="9">The sequence shown here is derived from an EMBL/GenBank/DDBJ whole genome shotgun (WGS) entry which is preliminary data.</text>
</comment>
<dbReference type="Pfam" id="PF06271">
    <property type="entry name" value="RDD"/>
    <property type="match status" value="1"/>
</dbReference>
<gene>
    <name evidence="9" type="ORF">GCM10025862_06330</name>
</gene>
<evidence type="ECO:0000256" key="4">
    <source>
        <dbReference type="ARBA" id="ARBA00022989"/>
    </source>
</evidence>
<proteinExistence type="predicted"/>
<dbReference type="InterPro" id="IPR018929">
    <property type="entry name" value="DUF2510"/>
</dbReference>
<dbReference type="PANTHER" id="PTHR36115">
    <property type="entry name" value="PROLINE-RICH ANTIGEN HOMOLOG-RELATED"/>
    <property type="match status" value="1"/>
</dbReference>
<feature type="domain" description="RDD" evidence="7">
    <location>
        <begin position="105"/>
        <end position="266"/>
    </location>
</feature>